<dbReference type="Proteomes" id="UP000316621">
    <property type="component" value="Chromosome 10"/>
</dbReference>
<name>A0A4Y7LBJ6_PAPSO</name>
<evidence type="ECO:0000313" key="1">
    <source>
        <dbReference type="EMBL" id="RZC81661.1"/>
    </source>
</evidence>
<keyword evidence="2" id="KW-1185">Reference proteome</keyword>
<organism evidence="1 2">
    <name type="scientific">Papaver somniferum</name>
    <name type="common">Opium poppy</name>
    <dbReference type="NCBI Taxonomy" id="3469"/>
    <lineage>
        <taxon>Eukaryota</taxon>
        <taxon>Viridiplantae</taxon>
        <taxon>Streptophyta</taxon>
        <taxon>Embryophyta</taxon>
        <taxon>Tracheophyta</taxon>
        <taxon>Spermatophyta</taxon>
        <taxon>Magnoliopsida</taxon>
        <taxon>Ranunculales</taxon>
        <taxon>Papaveraceae</taxon>
        <taxon>Papaveroideae</taxon>
        <taxon>Papaver</taxon>
    </lineage>
</organism>
<dbReference type="EMBL" id="CM010724">
    <property type="protein sequence ID" value="RZC81661.1"/>
    <property type="molecule type" value="Genomic_DNA"/>
</dbReference>
<dbReference type="Gramene" id="RZC81661">
    <property type="protein sequence ID" value="RZC81661"/>
    <property type="gene ID" value="C5167_044237"/>
</dbReference>
<protein>
    <submittedName>
        <fullName evidence="1">Uncharacterized protein</fullName>
    </submittedName>
</protein>
<sequence length="183" mass="20939">MAILLISTTHLTKKLTWVNIDPFHHHRFPRIERATERKIKTLDIEKSRGFHHKRFLMAPAKGKKLASKQSKDSTPIDFSQIRNNRVVKREEEIQPKRRKLAAPPLLETSTSMVVVSEPIPGTIVPYHSDEPISMVIPKPESSKYIVNFNSMVISKPEESTDIVNFKDEPQKKTTDVATMDLST</sequence>
<accession>A0A4Y7LBJ6</accession>
<gene>
    <name evidence="1" type="ORF">C5167_044237</name>
</gene>
<reference evidence="1 2" key="1">
    <citation type="journal article" date="2018" name="Science">
        <title>The opium poppy genome and morphinan production.</title>
        <authorList>
            <person name="Guo L."/>
            <person name="Winzer T."/>
            <person name="Yang X."/>
            <person name="Li Y."/>
            <person name="Ning Z."/>
            <person name="He Z."/>
            <person name="Teodor R."/>
            <person name="Lu Y."/>
            <person name="Bowser T.A."/>
            <person name="Graham I.A."/>
            <person name="Ye K."/>
        </authorList>
    </citation>
    <scope>NUCLEOTIDE SEQUENCE [LARGE SCALE GENOMIC DNA]</scope>
    <source>
        <strain evidence="2">cv. HN1</strain>
        <tissue evidence="1">Leaves</tissue>
    </source>
</reference>
<proteinExistence type="predicted"/>
<dbReference type="AlphaFoldDB" id="A0A4Y7LBJ6"/>
<evidence type="ECO:0000313" key="2">
    <source>
        <dbReference type="Proteomes" id="UP000316621"/>
    </source>
</evidence>